<keyword evidence="2" id="KW-1185">Reference proteome</keyword>
<protein>
    <submittedName>
        <fullName evidence="1">Uncharacterized protein</fullName>
    </submittedName>
</protein>
<comment type="caution">
    <text evidence="1">The sequence shown here is derived from an EMBL/GenBank/DDBJ whole genome shotgun (WGS) entry which is preliminary data.</text>
</comment>
<dbReference type="STRING" id="1409788.NC99_41140"/>
<name>A0A0L8V3L0_9BACT</name>
<reference evidence="2" key="1">
    <citation type="submission" date="2015-07" db="EMBL/GenBank/DDBJ databases">
        <title>Genome sequencing of Sunxiuqinia dokdonensis strain SK.</title>
        <authorList>
            <person name="Ahn S."/>
            <person name="Kim B.-C."/>
        </authorList>
    </citation>
    <scope>NUCLEOTIDE SEQUENCE [LARGE SCALE GENOMIC DNA]</scope>
    <source>
        <strain evidence="2">SK</strain>
    </source>
</reference>
<dbReference type="Proteomes" id="UP000036958">
    <property type="component" value="Unassembled WGS sequence"/>
</dbReference>
<dbReference type="EMBL" id="LGIA01000201">
    <property type="protein sequence ID" value="KOH43080.1"/>
    <property type="molecule type" value="Genomic_DNA"/>
</dbReference>
<sequence length="46" mass="5356">MILVVFLISKNQPVKTIFLKSFPGLSSQWNIFSENKSIQNTSFYLF</sequence>
<organism evidence="1 2">
    <name type="scientific">Sunxiuqinia dokdonensis</name>
    <dbReference type="NCBI Taxonomy" id="1409788"/>
    <lineage>
        <taxon>Bacteria</taxon>
        <taxon>Pseudomonadati</taxon>
        <taxon>Bacteroidota</taxon>
        <taxon>Bacteroidia</taxon>
        <taxon>Marinilabiliales</taxon>
        <taxon>Prolixibacteraceae</taxon>
        <taxon>Sunxiuqinia</taxon>
    </lineage>
</organism>
<evidence type="ECO:0000313" key="1">
    <source>
        <dbReference type="EMBL" id="KOH43080.1"/>
    </source>
</evidence>
<dbReference type="AlphaFoldDB" id="A0A0L8V3L0"/>
<proteinExistence type="predicted"/>
<gene>
    <name evidence="1" type="ORF">NC99_41140</name>
</gene>
<evidence type="ECO:0000313" key="2">
    <source>
        <dbReference type="Proteomes" id="UP000036958"/>
    </source>
</evidence>
<accession>A0A0L8V3L0</accession>